<keyword evidence="2" id="KW-1133">Transmembrane helix</keyword>
<dbReference type="InterPro" id="IPR003598">
    <property type="entry name" value="Ig_sub2"/>
</dbReference>
<feature type="compositionally biased region" description="Polar residues" evidence="1">
    <location>
        <begin position="310"/>
        <end position="322"/>
    </location>
</feature>
<feature type="domain" description="Ig-like" evidence="4">
    <location>
        <begin position="21"/>
        <end position="127"/>
    </location>
</feature>
<reference evidence="5 6" key="1">
    <citation type="journal article" date="2024" name="Genome Biol. Evol.">
        <title>Chromosome-level genome assembly of the viviparous eelpout Zoarces viviparus.</title>
        <authorList>
            <person name="Fuhrmann N."/>
            <person name="Brasseur M.V."/>
            <person name="Bakowski C.E."/>
            <person name="Podsiadlowski L."/>
            <person name="Prost S."/>
            <person name="Krehenwinkel H."/>
            <person name="Mayer C."/>
        </authorList>
    </citation>
    <scope>NUCLEOTIDE SEQUENCE [LARGE SCALE GENOMIC DNA]</scope>
    <source>
        <strain evidence="5">NO-MEL_2022_Ind0_liver</strain>
    </source>
</reference>
<dbReference type="InterPro" id="IPR013783">
    <property type="entry name" value="Ig-like_fold"/>
</dbReference>
<gene>
    <name evidence="5" type="ORF">VZT92_011274</name>
</gene>
<dbReference type="SUPFAM" id="SSF48726">
    <property type="entry name" value="Immunoglobulin"/>
    <property type="match status" value="2"/>
</dbReference>
<dbReference type="GO" id="GO:0042289">
    <property type="term" value="F:MHC class II protein binding"/>
    <property type="evidence" value="ECO:0007669"/>
    <property type="project" value="TreeGrafter"/>
</dbReference>
<feature type="region of interest" description="Disordered" evidence="1">
    <location>
        <begin position="286"/>
        <end position="357"/>
    </location>
</feature>
<proteinExistence type="predicted"/>
<dbReference type="InterPro" id="IPR003599">
    <property type="entry name" value="Ig_sub"/>
</dbReference>
<dbReference type="EMBL" id="JBCEZU010000089">
    <property type="protein sequence ID" value="KAK9531881.1"/>
    <property type="molecule type" value="Genomic_DNA"/>
</dbReference>
<dbReference type="GO" id="GO:0009897">
    <property type="term" value="C:external side of plasma membrane"/>
    <property type="evidence" value="ECO:0007669"/>
    <property type="project" value="TreeGrafter"/>
</dbReference>
<dbReference type="PANTHER" id="PTHR11422:SF5">
    <property type="entry name" value="DIVERSE IMMUNOGLOBULIN DOMAIN-CONTAINING PROTEIN 1.1 ISOFORM X1-RELATED"/>
    <property type="match status" value="1"/>
</dbReference>
<dbReference type="GO" id="GO:0035723">
    <property type="term" value="P:interleukin-15-mediated signaling pathway"/>
    <property type="evidence" value="ECO:0007669"/>
    <property type="project" value="TreeGrafter"/>
</dbReference>
<dbReference type="GO" id="GO:0045121">
    <property type="term" value="C:membrane raft"/>
    <property type="evidence" value="ECO:0007669"/>
    <property type="project" value="TreeGrafter"/>
</dbReference>
<evidence type="ECO:0000256" key="1">
    <source>
        <dbReference type="SAM" id="MobiDB-lite"/>
    </source>
</evidence>
<dbReference type="InterPro" id="IPR036179">
    <property type="entry name" value="Ig-like_dom_sf"/>
</dbReference>
<dbReference type="Pfam" id="PF07686">
    <property type="entry name" value="V-set"/>
    <property type="match status" value="1"/>
</dbReference>
<dbReference type="GO" id="GO:0070374">
    <property type="term" value="P:positive regulation of ERK1 and ERK2 cascade"/>
    <property type="evidence" value="ECO:0007669"/>
    <property type="project" value="TreeGrafter"/>
</dbReference>
<keyword evidence="3" id="KW-0732">Signal</keyword>
<evidence type="ECO:0000259" key="4">
    <source>
        <dbReference type="PROSITE" id="PS50835"/>
    </source>
</evidence>
<dbReference type="GO" id="GO:1990782">
    <property type="term" value="F:protein tyrosine kinase binding"/>
    <property type="evidence" value="ECO:0007669"/>
    <property type="project" value="TreeGrafter"/>
</dbReference>
<evidence type="ECO:0000313" key="5">
    <source>
        <dbReference type="EMBL" id="KAK9531881.1"/>
    </source>
</evidence>
<evidence type="ECO:0000256" key="2">
    <source>
        <dbReference type="SAM" id="Phobius"/>
    </source>
</evidence>
<keyword evidence="6" id="KW-1185">Reference proteome</keyword>
<sequence>MVEVRWIQMTLFVTLLLLQFTAVTGQTSSSLITRAGDDVTLPCNKEIKHEDKCNGTTWLSSRSGPAVELINLGRINNNGFTKDRLGLTADCSLVIRNVKTDDYGRYTCRQFNKAGQQQGEDAVVALSVINMLEQTINDTVYFTCSVLTDSGCEHTVKWLYEGNENDVEILPSACSARLTLKTPLNQKSKYYESLKCNVTDRQSGNTLLCEVDPRSSCENTGSTSVEGNITPSANNDTPTPAAWWVWLIIGSVGSAALFIITVTLVRRKRSKGNRTRMDESIGLSLSHAVTPPVPEPSADMADPEEGVSYASVSYTKKTNSRAQVRVKDDDDDDDDDDAVTYSTVKAPPSSSSAGAAADLNNLYATVNKPNQ</sequence>
<dbReference type="SMART" id="SM00408">
    <property type="entry name" value="IGc2"/>
    <property type="match status" value="1"/>
</dbReference>
<feature type="compositionally biased region" description="Low complexity" evidence="1">
    <location>
        <begin position="346"/>
        <end position="357"/>
    </location>
</feature>
<comment type="caution">
    <text evidence="5">The sequence shown here is derived from an EMBL/GenBank/DDBJ whole genome shotgun (WGS) entry which is preliminary data.</text>
</comment>
<dbReference type="PROSITE" id="PS50835">
    <property type="entry name" value="IG_LIKE"/>
    <property type="match status" value="1"/>
</dbReference>
<dbReference type="Proteomes" id="UP001488805">
    <property type="component" value="Unassembled WGS sequence"/>
</dbReference>
<keyword evidence="2" id="KW-0472">Membrane</keyword>
<evidence type="ECO:0000313" key="6">
    <source>
        <dbReference type="Proteomes" id="UP001488805"/>
    </source>
</evidence>
<accession>A0AAW1FBD7</accession>
<dbReference type="InterPro" id="IPR013106">
    <property type="entry name" value="Ig_V-set"/>
</dbReference>
<feature type="compositionally biased region" description="Acidic residues" evidence="1">
    <location>
        <begin position="329"/>
        <end position="338"/>
    </location>
</feature>
<feature type="chain" id="PRO_5043329271" description="Ig-like domain-containing protein" evidence="3">
    <location>
        <begin position="26"/>
        <end position="371"/>
    </location>
</feature>
<evidence type="ECO:0000256" key="3">
    <source>
        <dbReference type="SAM" id="SignalP"/>
    </source>
</evidence>
<dbReference type="SMART" id="SM00409">
    <property type="entry name" value="IG"/>
    <property type="match status" value="1"/>
</dbReference>
<protein>
    <recommendedName>
        <fullName evidence="4">Ig-like domain-containing protein</fullName>
    </recommendedName>
</protein>
<name>A0AAW1FBD7_ZOAVI</name>
<dbReference type="GO" id="GO:0042110">
    <property type="term" value="P:T cell activation"/>
    <property type="evidence" value="ECO:0007669"/>
    <property type="project" value="TreeGrafter"/>
</dbReference>
<dbReference type="AlphaFoldDB" id="A0AAW1FBD7"/>
<feature type="signal peptide" evidence="3">
    <location>
        <begin position="1"/>
        <end position="25"/>
    </location>
</feature>
<dbReference type="PANTHER" id="PTHR11422">
    <property type="entry name" value="T-CELL SURFACE GLYCOPROTEIN CD4"/>
    <property type="match status" value="1"/>
</dbReference>
<dbReference type="Gene3D" id="2.60.40.10">
    <property type="entry name" value="Immunoglobulins"/>
    <property type="match status" value="1"/>
</dbReference>
<keyword evidence="2" id="KW-0812">Transmembrane</keyword>
<organism evidence="5 6">
    <name type="scientific">Zoarces viviparus</name>
    <name type="common">Viviparous eelpout</name>
    <name type="synonym">Blennius viviparus</name>
    <dbReference type="NCBI Taxonomy" id="48416"/>
    <lineage>
        <taxon>Eukaryota</taxon>
        <taxon>Metazoa</taxon>
        <taxon>Chordata</taxon>
        <taxon>Craniata</taxon>
        <taxon>Vertebrata</taxon>
        <taxon>Euteleostomi</taxon>
        <taxon>Actinopterygii</taxon>
        <taxon>Neopterygii</taxon>
        <taxon>Teleostei</taxon>
        <taxon>Neoteleostei</taxon>
        <taxon>Acanthomorphata</taxon>
        <taxon>Eupercaria</taxon>
        <taxon>Perciformes</taxon>
        <taxon>Cottioidei</taxon>
        <taxon>Zoarcales</taxon>
        <taxon>Zoarcidae</taxon>
        <taxon>Zoarcinae</taxon>
        <taxon>Zoarces</taxon>
    </lineage>
</organism>
<feature type="transmembrane region" description="Helical" evidence="2">
    <location>
        <begin position="243"/>
        <end position="265"/>
    </location>
</feature>
<dbReference type="InterPro" id="IPR007110">
    <property type="entry name" value="Ig-like_dom"/>
</dbReference>